<keyword evidence="8 13" id="KW-0406">Ion transport</keyword>
<keyword evidence="11" id="KW-0868">Chloride</keyword>
<dbReference type="PANTHER" id="PTHR18945">
    <property type="entry name" value="NEUROTRANSMITTER GATED ION CHANNEL"/>
    <property type="match status" value="1"/>
</dbReference>
<keyword evidence="5 13" id="KW-0812">Transmembrane</keyword>
<feature type="chain" id="PRO_5035487661" evidence="13">
    <location>
        <begin position="32"/>
        <end position="558"/>
    </location>
</feature>
<dbReference type="Pfam" id="PF02931">
    <property type="entry name" value="Neur_chan_LBD"/>
    <property type="match status" value="1"/>
</dbReference>
<dbReference type="Gene3D" id="2.70.170.10">
    <property type="entry name" value="Neurotransmitter-gated ion-channel ligand-binding domain"/>
    <property type="match status" value="1"/>
</dbReference>
<feature type="transmembrane region" description="Helical" evidence="13">
    <location>
        <begin position="241"/>
        <end position="263"/>
    </location>
</feature>
<evidence type="ECO:0000256" key="5">
    <source>
        <dbReference type="ARBA" id="ARBA00022692"/>
    </source>
</evidence>
<dbReference type="GO" id="GO:0005886">
    <property type="term" value="C:plasma membrane"/>
    <property type="evidence" value="ECO:0007669"/>
    <property type="project" value="UniProtKB-SubCell"/>
</dbReference>
<organism evidence="17 18">
    <name type="scientific">Branchiostoma lanceolatum</name>
    <name type="common">Common lancelet</name>
    <name type="synonym">Amphioxus lanceolatum</name>
    <dbReference type="NCBI Taxonomy" id="7740"/>
    <lineage>
        <taxon>Eukaryota</taxon>
        <taxon>Metazoa</taxon>
        <taxon>Chordata</taxon>
        <taxon>Cephalochordata</taxon>
        <taxon>Leptocardii</taxon>
        <taxon>Amphioxiformes</taxon>
        <taxon>Branchiostomatidae</taxon>
        <taxon>Branchiostoma</taxon>
    </lineage>
</organism>
<dbReference type="InterPro" id="IPR006202">
    <property type="entry name" value="Neur_chan_lig-bd"/>
</dbReference>
<dbReference type="SUPFAM" id="SSF90112">
    <property type="entry name" value="Neurotransmitter-gated ion-channel transmembrane pore"/>
    <property type="match status" value="1"/>
</dbReference>
<feature type="domain" description="Neurotransmitter-gated ion-channel transmembrane" evidence="16">
    <location>
        <begin position="248"/>
        <end position="550"/>
    </location>
</feature>
<name>A0A8J9VZW5_BRALA</name>
<evidence type="ECO:0000259" key="15">
    <source>
        <dbReference type="Pfam" id="PF02931"/>
    </source>
</evidence>
<dbReference type="OrthoDB" id="407674at2759"/>
<evidence type="ECO:0000259" key="16">
    <source>
        <dbReference type="Pfam" id="PF02932"/>
    </source>
</evidence>
<dbReference type="InterPro" id="IPR036719">
    <property type="entry name" value="Neuro-gated_channel_TM_sf"/>
</dbReference>
<dbReference type="InterPro" id="IPR018000">
    <property type="entry name" value="Neurotransmitter_ion_chnl_CS"/>
</dbReference>
<accession>A0A8J9VZW5</accession>
<keyword evidence="9 13" id="KW-0472">Membrane</keyword>
<gene>
    <name evidence="17" type="primary">GLRA3</name>
    <name evidence="17" type="ORF">BLAG_LOCUS4201</name>
</gene>
<evidence type="ECO:0000256" key="2">
    <source>
        <dbReference type="ARBA" id="ARBA00004236"/>
    </source>
</evidence>
<dbReference type="InterPro" id="IPR006029">
    <property type="entry name" value="Neurotrans-gated_channel_TM"/>
</dbReference>
<dbReference type="CDD" id="cd19049">
    <property type="entry name" value="LGIC_TM_anion"/>
    <property type="match status" value="1"/>
</dbReference>
<keyword evidence="10" id="KW-0869">Chloride channel</keyword>
<evidence type="ECO:0000256" key="14">
    <source>
        <dbReference type="SAM" id="MobiDB-lite"/>
    </source>
</evidence>
<evidence type="ECO:0000313" key="18">
    <source>
        <dbReference type="Proteomes" id="UP000838412"/>
    </source>
</evidence>
<proteinExistence type="inferred from homology"/>
<keyword evidence="3 13" id="KW-0813">Transport</keyword>
<dbReference type="GO" id="GO:0005230">
    <property type="term" value="F:extracellular ligand-gated monoatomic ion channel activity"/>
    <property type="evidence" value="ECO:0007669"/>
    <property type="project" value="InterPro"/>
</dbReference>
<dbReference type="GO" id="GO:0034707">
    <property type="term" value="C:chloride channel complex"/>
    <property type="evidence" value="ECO:0007669"/>
    <property type="project" value="UniProtKB-KW"/>
</dbReference>
<sequence>MVMGTLRTAVRRTVLMLCAILVGCLHRQGTAADNMTELMETLLGEQPRNLRPNFDGPPVEVIANVYISSMDSVEEKTMDYTVGIYLRQFWRDPRLVFEGLNKTISLDSNIRPKIWVPDLFFVNEKDGKMHAITTANKYIRIHPNGTVLYSMRLSLKLSCYMHLRSFPADKQYCKMQIESYSYTTQDMVLDWITTRAPLEISREVHLPDFDLSIADVKSCTAGYSTGDFPCIKADFLLERRIGYFLIQIYLPSILIVIISWVSFWIHSESAPARVALAITTVLTLTTHSATTTRAAMPRVSYITDMDIWMAACQTFVFAALLEYAIVNHISRQDKRLMKKLRQKKKNDPCSGAGGATSQLNGLHLSTSAVQSAQNQGDRCTPDVNSCAPVGGMQASEKKSCATDKLDTPINETPSAKAIENHHPASAIASEPLTLSAEVSAKDHSLKTGKDQSLKTGNKEQSEECTPKALTSIPYPVKDYDVPEKEKETRVEILHTPKDKASTQKNCESVRLMSELRLEAKRLAIRRSHAVDRASRIVFPLAFLIFNLFYWLYLYRILQ</sequence>
<feature type="signal peptide" evidence="13">
    <location>
        <begin position="1"/>
        <end position="31"/>
    </location>
</feature>
<evidence type="ECO:0000256" key="6">
    <source>
        <dbReference type="ARBA" id="ARBA00022729"/>
    </source>
</evidence>
<dbReference type="Pfam" id="PF02932">
    <property type="entry name" value="Neur_chan_memb"/>
    <property type="match status" value="1"/>
</dbReference>
<feature type="domain" description="Neurotransmitter-gated ion-channel ligand-binding" evidence="15">
    <location>
        <begin position="36"/>
        <end position="218"/>
    </location>
</feature>
<dbReference type="InterPro" id="IPR006028">
    <property type="entry name" value="GABAA/Glycine_rcpt"/>
</dbReference>
<comment type="subcellular location">
    <subcellularLocation>
        <location evidence="2">Cell membrane</location>
    </subcellularLocation>
    <subcellularLocation>
        <location evidence="1">Membrane</location>
        <topology evidence="1">Multi-pass membrane protein</topology>
    </subcellularLocation>
</comment>
<keyword evidence="4" id="KW-1003">Cell membrane</keyword>
<protein>
    <submittedName>
        <fullName evidence="17">GLRA3 protein</fullName>
    </submittedName>
</protein>
<dbReference type="Proteomes" id="UP000838412">
    <property type="component" value="Chromosome 11"/>
</dbReference>
<evidence type="ECO:0000256" key="10">
    <source>
        <dbReference type="ARBA" id="ARBA00023173"/>
    </source>
</evidence>
<dbReference type="SUPFAM" id="SSF63712">
    <property type="entry name" value="Nicotinic receptor ligand binding domain-like"/>
    <property type="match status" value="1"/>
</dbReference>
<dbReference type="InterPro" id="IPR036734">
    <property type="entry name" value="Neur_chan_lig-bd_sf"/>
</dbReference>
<dbReference type="Gene3D" id="1.20.58.390">
    <property type="entry name" value="Neurotransmitter-gated ion-channel transmembrane domain"/>
    <property type="match status" value="2"/>
</dbReference>
<dbReference type="EMBL" id="OV696696">
    <property type="protein sequence ID" value="CAH1240135.1"/>
    <property type="molecule type" value="Genomic_DNA"/>
</dbReference>
<dbReference type="InterPro" id="IPR038050">
    <property type="entry name" value="Neuro_actylchol_rec"/>
</dbReference>
<evidence type="ECO:0000313" key="17">
    <source>
        <dbReference type="EMBL" id="CAH1240135.1"/>
    </source>
</evidence>
<evidence type="ECO:0000256" key="3">
    <source>
        <dbReference type="ARBA" id="ARBA00022448"/>
    </source>
</evidence>
<evidence type="ECO:0000256" key="11">
    <source>
        <dbReference type="ARBA" id="ARBA00023214"/>
    </source>
</evidence>
<feature type="transmembrane region" description="Helical" evidence="13">
    <location>
        <begin position="536"/>
        <end position="557"/>
    </location>
</feature>
<evidence type="ECO:0000256" key="1">
    <source>
        <dbReference type="ARBA" id="ARBA00004141"/>
    </source>
</evidence>
<reference evidence="17" key="1">
    <citation type="submission" date="2022-01" db="EMBL/GenBank/DDBJ databases">
        <authorList>
            <person name="Braso-Vives M."/>
        </authorList>
    </citation>
    <scope>NUCLEOTIDE SEQUENCE</scope>
</reference>
<keyword evidence="18" id="KW-1185">Reference proteome</keyword>
<keyword evidence="7 13" id="KW-1133">Transmembrane helix</keyword>
<feature type="transmembrane region" description="Helical" evidence="13">
    <location>
        <begin position="307"/>
        <end position="329"/>
    </location>
</feature>
<evidence type="ECO:0000256" key="8">
    <source>
        <dbReference type="ARBA" id="ARBA00023065"/>
    </source>
</evidence>
<keyword evidence="12 13" id="KW-0407">Ion channel</keyword>
<dbReference type="PROSITE" id="PS00236">
    <property type="entry name" value="NEUROTR_ION_CHANNEL"/>
    <property type="match status" value="1"/>
</dbReference>
<dbReference type="PRINTS" id="PR00252">
    <property type="entry name" value="NRIONCHANNEL"/>
</dbReference>
<dbReference type="PROSITE" id="PS51257">
    <property type="entry name" value="PROKAR_LIPOPROTEIN"/>
    <property type="match status" value="1"/>
</dbReference>
<dbReference type="FunFam" id="2.70.170.10:FF:000014">
    <property type="entry name" value="Glycine receptor subunit beta"/>
    <property type="match status" value="1"/>
</dbReference>
<evidence type="ECO:0000256" key="9">
    <source>
        <dbReference type="ARBA" id="ARBA00023136"/>
    </source>
</evidence>
<evidence type="ECO:0000256" key="4">
    <source>
        <dbReference type="ARBA" id="ARBA00022475"/>
    </source>
</evidence>
<dbReference type="InterPro" id="IPR006201">
    <property type="entry name" value="Neur_channel"/>
</dbReference>
<comment type="similarity">
    <text evidence="13">Belongs to the ligand-gated ion channel (TC 1.A.9) family.</text>
</comment>
<dbReference type="NCBIfam" id="TIGR00860">
    <property type="entry name" value="LIC"/>
    <property type="match status" value="1"/>
</dbReference>
<dbReference type="AlphaFoldDB" id="A0A8J9VZW5"/>
<evidence type="ECO:0000256" key="13">
    <source>
        <dbReference type="RuleBase" id="RU000687"/>
    </source>
</evidence>
<evidence type="ECO:0000256" key="7">
    <source>
        <dbReference type="ARBA" id="ARBA00022989"/>
    </source>
</evidence>
<feature type="region of interest" description="Disordered" evidence="14">
    <location>
        <begin position="439"/>
        <end position="465"/>
    </location>
</feature>
<dbReference type="GO" id="GO:0005254">
    <property type="term" value="F:chloride channel activity"/>
    <property type="evidence" value="ECO:0007669"/>
    <property type="project" value="UniProtKB-KW"/>
</dbReference>
<feature type="transmembrane region" description="Helical" evidence="13">
    <location>
        <begin position="275"/>
        <end position="295"/>
    </location>
</feature>
<dbReference type="PRINTS" id="PR00253">
    <property type="entry name" value="GABAARECEPTR"/>
</dbReference>
<evidence type="ECO:0000256" key="12">
    <source>
        <dbReference type="ARBA" id="ARBA00023303"/>
    </source>
</evidence>
<dbReference type="GO" id="GO:0004888">
    <property type="term" value="F:transmembrane signaling receptor activity"/>
    <property type="evidence" value="ECO:0007669"/>
    <property type="project" value="InterPro"/>
</dbReference>
<keyword evidence="6 13" id="KW-0732">Signal</keyword>